<keyword evidence="2" id="KW-0067">ATP-binding</keyword>
<keyword evidence="4" id="KW-0238">DNA-binding</keyword>
<dbReference type="EMBL" id="ACJN02000003">
    <property type="protein sequence ID" value="EFI33764.1"/>
    <property type="molecule type" value="Genomic_DNA"/>
</dbReference>
<dbReference type="CDD" id="cd00009">
    <property type="entry name" value="AAA"/>
    <property type="match status" value="1"/>
</dbReference>
<dbReference type="Proteomes" id="UP000005496">
    <property type="component" value="Unassembled WGS sequence"/>
</dbReference>
<dbReference type="Pfam" id="PF00158">
    <property type="entry name" value="Sigma54_activat"/>
    <property type="match status" value="1"/>
</dbReference>
<dbReference type="InterPro" id="IPR025662">
    <property type="entry name" value="Sigma_54_int_dom_ATP-bd_1"/>
</dbReference>
<dbReference type="GO" id="GO:0005524">
    <property type="term" value="F:ATP binding"/>
    <property type="evidence" value="ECO:0007669"/>
    <property type="project" value="UniProtKB-KW"/>
</dbReference>
<name>D6SSU8_9BACT</name>
<evidence type="ECO:0000313" key="8">
    <source>
        <dbReference type="EMBL" id="EFI33764.1"/>
    </source>
</evidence>
<evidence type="ECO:0000256" key="1">
    <source>
        <dbReference type="ARBA" id="ARBA00022741"/>
    </source>
</evidence>
<dbReference type="PRINTS" id="PR01590">
    <property type="entry name" value="HTHFIS"/>
</dbReference>
<dbReference type="SUPFAM" id="SSF52540">
    <property type="entry name" value="P-loop containing nucleoside triphosphate hydrolases"/>
    <property type="match status" value="1"/>
</dbReference>
<dbReference type="InterPro" id="IPR027417">
    <property type="entry name" value="P-loop_NTPase"/>
</dbReference>
<evidence type="ECO:0000313" key="9">
    <source>
        <dbReference type="Proteomes" id="UP000005496"/>
    </source>
</evidence>
<dbReference type="Gene3D" id="3.40.50.300">
    <property type="entry name" value="P-loop containing nucleotide triphosphate hydrolases"/>
    <property type="match status" value="1"/>
</dbReference>
<dbReference type="FunFam" id="1.10.8.60:FF:000014">
    <property type="entry name" value="DNA-binding transcriptional regulator NtrC"/>
    <property type="match status" value="1"/>
</dbReference>
<dbReference type="RefSeq" id="WP_008871113.1">
    <property type="nucleotide sequence ID" value="NZ_ACJN02000003.1"/>
</dbReference>
<evidence type="ECO:0000256" key="2">
    <source>
        <dbReference type="ARBA" id="ARBA00022840"/>
    </source>
</evidence>
<dbReference type="GO" id="GO:0006355">
    <property type="term" value="P:regulation of DNA-templated transcription"/>
    <property type="evidence" value="ECO:0007669"/>
    <property type="project" value="InterPro"/>
</dbReference>
<dbReference type="PROSITE" id="PS50045">
    <property type="entry name" value="SIGMA54_INTERACT_4"/>
    <property type="match status" value="1"/>
</dbReference>
<gene>
    <name evidence="8" type="ORF">Dthio_PD1103</name>
</gene>
<dbReference type="AlphaFoldDB" id="D6SSU8"/>
<dbReference type="SMART" id="SM00065">
    <property type="entry name" value="GAF"/>
    <property type="match status" value="1"/>
</dbReference>
<dbReference type="SMART" id="SM00382">
    <property type="entry name" value="AAA"/>
    <property type="match status" value="1"/>
</dbReference>
<dbReference type="Gene3D" id="1.10.10.60">
    <property type="entry name" value="Homeodomain-like"/>
    <property type="match status" value="1"/>
</dbReference>
<dbReference type="InterPro" id="IPR002197">
    <property type="entry name" value="HTH_Fis"/>
</dbReference>
<dbReference type="InterPro" id="IPR003018">
    <property type="entry name" value="GAF"/>
</dbReference>
<keyword evidence="6" id="KW-0804">Transcription</keyword>
<dbReference type="SUPFAM" id="SSF46689">
    <property type="entry name" value="Homeodomain-like"/>
    <property type="match status" value="1"/>
</dbReference>
<dbReference type="eggNOG" id="COG3604">
    <property type="taxonomic scope" value="Bacteria"/>
</dbReference>
<dbReference type="Gene3D" id="1.10.8.60">
    <property type="match status" value="1"/>
</dbReference>
<keyword evidence="5" id="KW-0010">Activator</keyword>
<protein>
    <submittedName>
        <fullName evidence="8">Transcriptional regulator, NifA subfamily, Fis Family</fullName>
    </submittedName>
</protein>
<accession>D6SSU8</accession>
<dbReference type="Gene3D" id="3.30.450.40">
    <property type="match status" value="1"/>
</dbReference>
<keyword evidence="3" id="KW-0805">Transcription regulation</keyword>
<dbReference type="FunFam" id="3.40.50.300:FF:000006">
    <property type="entry name" value="DNA-binding transcriptional regulator NtrC"/>
    <property type="match status" value="1"/>
</dbReference>
<dbReference type="SUPFAM" id="SSF55781">
    <property type="entry name" value="GAF domain-like"/>
    <property type="match status" value="1"/>
</dbReference>
<proteinExistence type="predicted"/>
<keyword evidence="9" id="KW-1185">Reference proteome</keyword>
<dbReference type="InterPro" id="IPR025944">
    <property type="entry name" value="Sigma_54_int_dom_CS"/>
</dbReference>
<comment type="caution">
    <text evidence="8">The sequence shown here is derived from an EMBL/GenBank/DDBJ whole genome shotgun (WGS) entry which is preliminary data.</text>
</comment>
<dbReference type="InterPro" id="IPR029016">
    <property type="entry name" value="GAF-like_dom_sf"/>
</dbReference>
<dbReference type="Pfam" id="PF25601">
    <property type="entry name" value="AAA_lid_14"/>
    <property type="match status" value="1"/>
</dbReference>
<evidence type="ECO:0000259" key="7">
    <source>
        <dbReference type="PROSITE" id="PS50045"/>
    </source>
</evidence>
<dbReference type="PROSITE" id="PS00675">
    <property type="entry name" value="SIGMA54_INTERACT_1"/>
    <property type="match status" value="1"/>
</dbReference>
<evidence type="ECO:0000256" key="5">
    <source>
        <dbReference type="ARBA" id="ARBA00023159"/>
    </source>
</evidence>
<dbReference type="PANTHER" id="PTHR32071">
    <property type="entry name" value="TRANSCRIPTIONAL REGULATORY PROTEIN"/>
    <property type="match status" value="1"/>
</dbReference>
<evidence type="ECO:0000256" key="3">
    <source>
        <dbReference type="ARBA" id="ARBA00023015"/>
    </source>
</evidence>
<reference evidence="8" key="1">
    <citation type="submission" date="2010-05" db="EMBL/GenBank/DDBJ databases">
        <title>The draft genome of Desulfonatronospira thiodismutans ASO3-1.</title>
        <authorList>
            <consortium name="US DOE Joint Genome Institute (JGI-PGF)"/>
            <person name="Lucas S."/>
            <person name="Copeland A."/>
            <person name="Lapidus A."/>
            <person name="Cheng J.-F."/>
            <person name="Bruce D."/>
            <person name="Goodwin L."/>
            <person name="Pitluck S."/>
            <person name="Chertkov O."/>
            <person name="Brettin T."/>
            <person name="Detter J.C."/>
            <person name="Han C."/>
            <person name="Land M.L."/>
            <person name="Hauser L."/>
            <person name="Kyrpides N."/>
            <person name="Mikhailova N."/>
            <person name="Muyzer G."/>
            <person name="Woyke T."/>
        </authorList>
    </citation>
    <scope>NUCLEOTIDE SEQUENCE [LARGE SCALE GENOMIC DNA]</scope>
    <source>
        <strain evidence="8">ASO3-1</strain>
    </source>
</reference>
<dbReference type="InterPro" id="IPR058031">
    <property type="entry name" value="AAA_lid_NorR"/>
</dbReference>
<dbReference type="InterPro" id="IPR002078">
    <property type="entry name" value="Sigma_54_int"/>
</dbReference>
<keyword evidence="1" id="KW-0547">Nucleotide-binding</keyword>
<evidence type="ECO:0000256" key="4">
    <source>
        <dbReference type="ARBA" id="ARBA00023125"/>
    </source>
</evidence>
<feature type="domain" description="Sigma-54 factor interaction" evidence="7">
    <location>
        <begin position="199"/>
        <end position="428"/>
    </location>
</feature>
<dbReference type="InterPro" id="IPR009057">
    <property type="entry name" value="Homeodomain-like_sf"/>
</dbReference>
<dbReference type="OrthoDB" id="9763792at2"/>
<dbReference type="InterPro" id="IPR003593">
    <property type="entry name" value="AAA+_ATPase"/>
</dbReference>
<dbReference type="PROSITE" id="PS00688">
    <property type="entry name" value="SIGMA54_INTERACT_3"/>
    <property type="match status" value="1"/>
</dbReference>
<dbReference type="Pfam" id="PF02954">
    <property type="entry name" value="HTH_8"/>
    <property type="match status" value="1"/>
</dbReference>
<organism evidence="8 9">
    <name type="scientific">Desulfonatronospira thiodismutans ASO3-1</name>
    <dbReference type="NCBI Taxonomy" id="555779"/>
    <lineage>
        <taxon>Bacteria</taxon>
        <taxon>Pseudomonadati</taxon>
        <taxon>Thermodesulfobacteriota</taxon>
        <taxon>Desulfovibrionia</taxon>
        <taxon>Desulfovibrionales</taxon>
        <taxon>Desulfonatronovibrionaceae</taxon>
        <taxon>Desulfonatronospira</taxon>
    </lineage>
</organism>
<sequence length="510" mass="58313">MKENNYLVALENLLMHHGWQGPLREGLEKLLQATADEMGYRRISLAIFDPKTQSIEFSLYIGFTKTPKYSYTPGQGIIGQVVKEQSPIIVPLMKDDPNFLNLAFDRTPEELASMSFISVPIKRHSQENETEILGVLNAEMDLRDLPELETNCRFLQVLGMFIARQTSFLQEEVSRQKELPQFTTAEINTARQSMSESQLISTSKVMNMIMNQVMQVAPSRATVLIRGESGTGKELLAEAIHRMSPRKDKPFIKLNCASLPGELLESELFGYERGAFTGAVGQKKGRFELAHLGTLFLDEIGELSAEAQAKLLRAIQAGEIQRLGGEKTTRVNVRIVCATHQPLENRIEEGAFREDLYYRINVFPIFIPPLRERREDILPLAEHFLQTFSREYEKNIKRISTPAIDLLIQYHWPGNVRELRNCMERAVLMCSEEVIRTYHLPPTLQTAESTATDTELPFVETVARFEQELIIDALKKARGNMLQAARDLKVSYRIINYKVKKYRINPKRYT</sequence>
<evidence type="ECO:0000256" key="6">
    <source>
        <dbReference type="ARBA" id="ARBA00023163"/>
    </source>
</evidence>
<dbReference type="GO" id="GO:0043565">
    <property type="term" value="F:sequence-specific DNA binding"/>
    <property type="evidence" value="ECO:0007669"/>
    <property type="project" value="InterPro"/>
</dbReference>